<dbReference type="PROSITE" id="PS51257">
    <property type="entry name" value="PROKAR_LIPOPROTEIN"/>
    <property type="match status" value="1"/>
</dbReference>
<dbReference type="RefSeq" id="WP_151967840.1">
    <property type="nucleotide sequence ID" value="NZ_AP019860.1"/>
</dbReference>
<feature type="domain" description="GP-PDE" evidence="1">
    <location>
        <begin position="51"/>
        <end position="292"/>
    </location>
</feature>
<dbReference type="PANTHER" id="PTHR46320">
    <property type="entry name" value="GLYCEROPHOSPHODIESTER PHOSPHODIESTERASE 1"/>
    <property type="match status" value="1"/>
</dbReference>
<evidence type="ECO:0000313" key="3">
    <source>
        <dbReference type="Proteomes" id="UP000326354"/>
    </source>
</evidence>
<dbReference type="InterPro" id="IPR030395">
    <property type="entry name" value="GP_PDE_dom"/>
</dbReference>
<dbReference type="GO" id="GO:0006580">
    <property type="term" value="P:ethanolamine metabolic process"/>
    <property type="evidence" value="ECO:0007669"/>
    <property type="project" value="TreeGrafter"/>
</dbReference>
<dbReference type="InterPro" id="IPR017946">
    <property type="entry name" value="PLC-like_Pdiesterase_TIM-brl"/>
</dbReference>
<dbReference type="KEGG" id="uam:UABAM_02000"/>
<evidence type="ECO:0000259" key="1">
    <source>
        <dbReference type="PROSITE" id="PS51704"/>
    </source>
</evidence>
<dbReference type="GO" id="GO:0008889">
    <property type="term" value="F:glycerophosphodiester phosphodiesterase activity"/>
    <property type="evidence" value="ECO:0007669"/>
    <property type="project" value="TreeGrafter"/>
</dbReference>
<evidence type="ECO:0000313" key="2">
    <source>
        <dbReference type="EMBL" id="BBM83647.1"/>
    </source>
</evidence>
<dbReference type="EMBL" id="AP019860">
    <property type="protein sequence ID" value="BBM83647.1"/>
    <property type="molecule type" value="Genomic_DNA"/>
</dbReference>
<keyword evidence="3" id="KW-1185">Reference proteome</keyword>
<organism evidence="2 3">
    <name type="scientific">Uabimicrobium amorphum</name>
    <dbReference type="NCBI Taxonomy" id="2596890"/>
    <lineage>
        <taxon>Bacteria</taxon>
        <taxon>Pseudomonadati</taxon>
        <taxon>Planctomycetota</taxon>
        <taxon>Candidatus Uabimicrobiia</taxon>
        <taxon>Candidatus Uabimicrobiales</taxon>
        <taxon>Candidatus Uabimicrobiaceae</taxon>
        <taxon>Candidatus Uabimicrobium</taxon>
    </lineage>
</organism>
<accession>A0A5S9F2G3</accession>
<dbReference type="PROSITE" id="PS51704">
    <property type="entry name" value="GP_PDE"/>
    <property type="match status" value="1"/>
</dbReference>
<dbReference type="OrthoDB" id="238714at2"/>
<dbReference type="GO" id="GO:0005886">
    <property type="term" value="C:plasma membrane"/>
    <property type="evidence" value="ECO:0007669"/>
    <property type="project" value="TreeGrafter"/>
</dbReference>
<dbReference type="PANTHER" id="PTHR46320:SF1">
    <property type="entry name" value="GLYCEROPHOSPHODIESTER PHOSPHODIESTERASE 1"/>
    <property type="match status" value="1"/>
</dbReference>
<proteinExistence type="predicted"/>
<gene>
    <name evidence="2" type="ORF">UABAM_02000</name>
</gene>
<dbReference type="GO" id="GO:0006644">
    <property type="term" value="P:phospholipid metabolic process"/>
    <property type="evidence" value="ECO:0007669"/>
    <property type="project" value="TreeGrafter"/>
</dbReference>
<dbReference type="GO" id="GO:0070291">
    <property type="term" value="P:N-acylethanolamine metabolic process"/>
    <property type="evidence" value="ECO:0007669"/>
    <property type="project" value="TreeGrafter"/>
</dbReference>
<dbReference type="AlphaFoldDB" id="A0A5S9F2G3"/>
<name>A0A5S9F2G3_UABAM</name>
<sequence length="296" mass="32963">MKRYTWVLLIVFILGCQQNTQSQSQNNKNYVNLKTVAELQEYLSYKEGQTAIVSAHRGGPMPGYPENAIETFENALTYAPCILELDVNKTADGKLVLMHDDTLDRTTTGTGKVNEATWEQLQKLHLKDSEGKVTSFKIPTFEDVLNWGKTRAVMCIDIKRGIDPQEIVDMIHKTKAQKHSIIIVYNRPMLVKYHKLDSSLCISASASTVESVKETLALGVPSKNLIMFVGISEPQPEVYKLLHQNGIKAILGTMHNLDNSALKKGEKVYQKLIENGADVLATDNVKLAASAISKMK</sequence>
<dbReference type="Gene3D" id="3.20.20.190">
    <property type="entry name" value="Phosphatidylinositol (PI) phosphodiesterase"/>
    <property type="match status" value="1"/>
</dbReference>
<reference evidence="2 3" key="1">
    <citation type="submission" date="2019-08" db="EMBL/GenBank/DDBJ databases">
        <title>Complete genome sequence of Candidatus Uab amorphum.</title>
        <authorList>
            <person name="Shiratori T."/>
            <person name="Suzuki S."/>
            <person name="Kakizawa Y."/>
            <person name="Ishida K."/>
        </authorList>
    </citation>
    <scope>NUCLEOTIDE SEQUENCE [LARGE SCALE GENOMIC DNA]</scope>
    <source>
        <strain evidence="2 3">SRT547</strain>
    </source>
</reference>
<dbReference type="SUPFAM" id="SSF51695">
    <property type="entry name" value="PLC-like phosphodiesterases"/>
    <property type="match status" value="1"/>
</dbReference>
<protein>
    <submittedName>
        <fullName evidence="2">Glycerophosphoryl diester phosphodiesterase</fullName>
    </submittedName>
</protein>
<dbReference type="CDD" id="cd08566">
    <property type="entry name" value="GDPD_AtGDE_like"/>
    <property type="match status" value="1"/>
</dbReference>
<dbReference type="Proteomes" id="UP000326354">
    <property type="component" value="Chromosome"/>
</dbReference>
<dbReference type="Pfam" id="PF03009">
    <property type="entry name" value="GDPD"/>
    <property type="match status" value="1"/>
</dbReference>